<accession>A0A5C6B8B2</accession>
<gene>
    <name evidence="2" type="primary">ynbA</name>
    <name evidence="2" type="ORF">CA54_51730</name>
</gene>
<dbReference type="Gene3D" id="1.20.120.1760">
    <property type="match status" value="1"/>
</dbReference>
<evidence type="ECO:0000256" key="1">
    <source>
        <dbReference type="SAM" id="Phobius"/>
    </source>
</evidence>
<dbReference type="GO" id="GO:0008654">
    <property type="term" value="P:phospholipid biosynthetic process"/>
    <property type="evidence" value="ECO:0007669"/>
    <property type="project" value="InterPro"/>
</dbReference>
<dbReference type="AlphaFoldDB" id="A0A5C6B8B2"/>
<dbReference type="Proteomes" id="UP000320735">
    <property type="component" value="Unassembled WGS sequence"/>
</dbReference>
<dbReference type="InterPro" id="IPR000462">
    <property type="entry name" value="CDP-OH_P_trans"/>
</dbReference>
<dbReference type="GO" id="GO:0016020">
    <property type="term" value="C:membrane"/>
    <property type="evidence" value="ECO:0007669"/>
    <property type="project" value="InterPro"/>
</dbReference>
<evidence type="ECO:0000313" key="3">
    <source>
        <dbReference type="Proteomes" id="UP000320735"/>
    </source>
</evidence>
<evidence type="ECO:0000313" key="2">
    <source>
        <dbReference type="EMBL" id="TWU06774.1"/>
    </source>
</evidence>
<dbReference type="OrthoDB" id="1034332at2"/>
<feature type="transmembrane region" description="Helical" evidence="1">
    <location>
        <begin position="151"/>
        <end position="170"/>
    </location>
</feature>
<dbReference type="GO" id="GO:0016780">
    <property type="term" value="F:phosphotransferase activity, for other substituted phosphate groups"/>
    <property type="evidence" value="ECO:0007669"/>
    <property type="project" value="InterPro"/>
</dbReference>
<dbReference type="InterPro" id="IPR043130">
    <property type="entry name" value="CDP-OH_PTrfase_TM_dom"/>
</dbReference>
<dbReference type="EMBL" id="SJPP01000003">
    <property type="protein sequence ID" value="TWU06774.1"/>
    <property type="molecule type" value="Genomic_DNA"/>
</dbReference>
<feature type="transmembrane region" description="Helical" evidence="1">
    <location>
        <begin position="56"/>
        <end position="77"/>
    </location>
</feature>
<dbReference type="Pfam" id="PF01066">
    <property type="entry name" value="CDP-OH_P_transf"/>
    <property type="match status" value="1"/>
</dbReference>
<comment type="caution">
    <text evidence="2">The sequence shown here is derived from an EMBL/GenBank/DDBJ whole genome shotgun (WGS) entry which is preliminary data.</text>
</comment>
<keyword evidence="1" id="KW-0812">Transmembrane</keyword>
<keyword evidence="3" id="KW-1185">Reference proteome</keyword>
<keyword evidence="1" id="KW-0472">Membrane</keyword>
<name>A0A5C6B8B2_9PLAN</name>
<proteinExistence type="predicted"/>
<dbReference type="RefSeq" id="WP_146373627.1">
    <property type="nucleotide sequence ID" value="NZ_SJPP01000003.1"/>
</dbReference>
<organism evidence="2 3">
    <name type="scientific">Symmachiella macrocystis</name>
    <dbReference type="NCBI Taxonomy" id="2527985"/>
    <lineage>
        <taxon>Bacteria</taxon>
        <taxon>Pseudomonadati</taxon>
        <taxon>Planctomycetota</taxon>
        <taxon>Planctomycetia</taxon>
        <taxon>Planctomycetales</taxon>
        <taxon>Planctomycetaceae</taxon>
        <taxon>Symmachiella</taxon>
    </lineage>
</organism>
<reference evidence="2 3" key="1">
    <citation type="submission" date="2019-02" db="EMBL/GenBank/DDBJ databases">
        <title>Deep-cultivation of Planctomycetes and their phenomic and genomic characterization uncovers novel biology.</title>
        <authorList>
            <person name="Wiegand S."/>
            <person name="Jogler M."/>
            <person name="Boedeker C."/>
            <person name="Pinto D."/>
            <person name="Vollmers J."/>
            <person name="Rivas-Marin E."/>
            <person name="Kohn T."/>
            <person name="Peeters S.H."/>
            <person name="Heuer A."/>
            <person name="Rast P."/>
            <person name="Oberbeckmann S."/>
            <person name="Bunk B."/>
            <person name="Jeske O."/>
            <person name="Meyerdierks A."/>
            <person name="Storesund J.E."/>
            <person name="Kallscheuer N."/>
            <person name="Luecker S."/>
            <person name="Lage O.M."/>
            <person name="Pohl T."/>
            <person name="Merkel B.J."/>
            <person name="Hornburger P."/>
            <person name="Mueller R.-W."/>
            <person name="Bruemmer F."/>
            <person name="Labrenz M."/>
            <person name="Spormann A.M."/>
            <person name="Op Den Camp H."/>
            <person name="Overmann J."/>
            <person name="Amann R."/>
            <person name="Jetten M.S.M."/>
            <person name="Mascher T."/>
            <person name="Medema M.H."/>
            <person name="Devos D.P."/>
            <person name="Kaster A.-K."/>
            <person name="Ovreas L."/>
            <person name="Rohde M."/>
            <person name="Galperin M.Y."/>
            <person name="Jogler C."/>
        </authorList>
    </citation>
    <scope>NUCLEOTIDE SEQUENCE [LARGE SCALE GENOMIC DNA]</scope>
    <source>
        <strain evidence="2 3">CA54</strain>
    </source>
</reference>
<sequence>MPSIYDLKPRFQALLRPITRGLAAAGVTANQVTVAAAVLSIAVGACIALYPERRWPLLLVPPFLFVRMALNAVDGMLAREHGMKSPLGAILNELGDVIADAALYLPFALVPGVHPVLVVLVVIEGIISEMTGVVAVQIGSERRYDGPLGKSDRAFLFGFIGLLLGCGVETGRWLDGLLVVAIVLLMLTIVNRARRGLAEVRAASSENVVNSPNSA</sequence>
<feature type="transmembrane region" description="Helical" evidence="1">
    <location>
        <begin position="21"/>
        <end position="50"/>
    </location>
</feature>
<keyword evidence="1" id="KW-1133">Transmembrane helix</keyword>
<protein>
    <submittedName>
        <fullName evidence="2">Inner membrane protein YnbA</fullName>
    </submittedName>
</protein>
<feature type="transmembrane region" description="Helical" evidence="1">
    <location>
        <begin position="176"/>
        <end position="193"/>
    </location>
</feature>